<evidence type="ECO:0000313" key="2">
    <source>
        <dbReference type="EMBL" id="EJK50411.1"/>
    </source>
</evidence>
<feature type="non-terminal residue" evidence="2">
    <location>
        <position position="168"/>
    </location>
</feature>
<organism evidence="2 3">
    <name type="scientific">Thalassiosira oceanica</name>
    <name type="common">Marine diatom</name>
    <dbReference type="NCBI Taxonomy" id="159749"/>
    <lineage>
        <taxon>Eukaryota</taxon>
        <taxon>Sar</taxon>
        <taxon>Stramenopiles</taxon>
        <taxon>Ochrophyta</taxon>
        <taxon>Bacillariophyta</taxon>
        <taxon>Coscinodiscophyceae</taxon>
        <taxon>Thalassiosirophycidae</taxon>
        <taxon>Thalassiosirales</taxon>
        <taxon>Thalassiosiraceae</taxon>
        <taxon>Thalassiosira</taxon>
    </lineage>
</organism>
<comment type="caution">
    <text evidence="2">The sequence shown here is derived from an EMBL/GenBank/DDBJ whole genome shotgun (WGS) entry which is preliminary data.</text>
</comment>
<protein>
    <submittedName>
        <fullName evidence="2">Uncharacterized protein</fullName>
    </submittedName>
</protein>
<accession>K0RN95</accession>
<dbReference type="Proteomes" id="UP000266841">
    <property type="component" value="Unassembled WGS sequence"/>
</dbReference>
<evidence type="ECO:0000256" key="1">
    <source>
        <dbReference type="SAM" id="MobiDB-lite"/>
    </source>
</evidence>
<reference evidence="2 3" key="1">
    <citation type="journal article" date="2012" name="Genome Biol.">
        <title>Genome and low-iron response of an oceanic diatom adapted to chronic iron limitation.</title>
        <authorList>
            <person name="Lommer M."/>
            <person name="Specht M."/>
            <person name="Roy A.S."/>
            <person name="Kraemer L."/>
            <person name="Andreson R."/>
            <person name="Gutowska M.A."/>
            <person name="Wolf J."/>
            <person name="Bergner S.V."/>
            <person name="Schilhabel M.B."/>
            <person name="Klostermeier U.C."/>
            <person name="Beiko R.G."/>
            <person name="Rosenstiel P."/>
            <person name="Hippler M."/>
            <person name="Laroche J."/>
        </authorList>
    </citation>
    <scope>NUCLEOTIDE SEQUENCE [LARGE SCALE GENOMIC DNA]</scope>
    <source>
        <strain evidence="2 3">CCMP1005</strain>
    </source>
</reference>
<dbReference type="AlphaFoldDB" id="K0RN95"/>
<evidence type="ECO:0000313" key="3">
    <source>
        <dbReference type="Proteomes" id="UP000266841"/>
    </source>
</evidence>
<keyword evidence="3" id="KW-1185">Reference proteome</keyword>
<proteinExistence type="predicted"/>
<name>K0RN95_THAOC</name>
<feature type="compositionally biased region" description="Low complexity" evidence="1">
    <location>
        <begin position="132"/>
        <end position="146"/>
    </location>
</feature>
<dbReference type="EMBL" id="AGNL01043787">
    <property type="protein sequence ID" value="EJK50411.1"/>
    <property type="molecule type" value="Genomic_DNA"/>
</dbReference>
<feature type="region of interest" description="Disordered" evidence="1">
    <location>
        <begin position="29"/>
        <end position="168"/>
    </location>
</feature>
<gene>
    <name evidence="2" type="ORF">THAOC_30624</name>
</gene>
<sequence>MSGRWGVAFRIKAGDNRFTRGLDVPKLAAQVSSIPGPGPRPPLPVGQRDRRPVHRAAPGPGEAESRELSGTGPVRRAGLGPSRGRPEGEAKTDYSTLFGRIGLSHSSTQVLGYMPPRGTRQAQSTGRRRRTTATPGRTRPRPSTGGRHTRRKSTAAPTGRRFKMAHAQ</sequence>